<accession>A0ABN6Z397</accession>
<name>A0ABN6Z397_9FIRM</name>
<dbReference type="NCBIfam" id="TIGR01893">
    <property type="entry name" value="aa-his-dipept"/>
    <property type="match status" value="1"/>
</dbReference>
<dbReference type="SUPFAM" id="SSF53187">
    <property type="entry name" value="Zn-dependent exopeptidases"/>
    <property type="match status" value="1"/>
</dbReference>
<organism evidence="1 2">
    <name type="scientific">Claveliimonas bilis</name>
    <dbReference type="NCBI Taxonomy" id="3028070"/>
    <lineage>
        <taxon>Bacteria</taxon>
        <taxon>Bacillati</taxon>
        <taxon>Bacillota</taxon>
        <taxon>Clostridia</taxon>
        <taxon>Lachnospirales</taxon>
        <taxon>Lachnospiraceae</taxon>
        <taxon>Claveliimonas</taxon>
    </lineage>
</organism>
<reference evidence="2" key="1">
    <citation type="journal article" date="2023" name="Int. J. Syst. Evol. Microbiol.">
        <title>Claveliimonas bilis gen. nov., sp. nov., deoxycholic acid-producing bacteria isolated from human faeces, and reclassification of Sellimonas monacensis Zenner et al. 2021 as Claveliimonas monacensis comb. nov.</title>
        <authorList>
            <person name="Hisatomi A."/>
            <person name="Kastawa N.W.E.P.G."/>
            <person name="Song I."/>
            <person name="Ohkuma M."/>
            <person name="Fukiya S."/>
            <person name="Sakamoto M."/>
        </authorList>
    </citation>
    <scope>NUCLEOTIDE SEQUENCE [LARGE SCALE GENOMIC DNA]</scope>
    <source>
        <strain evidence="2">12BBH14</strain>
    </source>
</reference>
<dbReference type="InterPro" id="IPR001160">
    <property type="entry name" value="Peptidase_M20C"/>
</dbReference>
<keyword evidence="2" id="KW-1185">Reference proteome</keyword>
<evidence type="ECO:0000313" key="1">
    <source>
        <dbReference type="EMBL" id="BDZ77607.1"/>
    </source>
</evidence>
<dbReference type="PANTHER" id="PTHR43501">
    <property type="entry name" value="CYTOSOL NON-SPECIFIC DIPEPTIDASE"/>
    <property type="match status" value="1"/>
</dbReference>
<evidence type="ECO:0000313" key="2">
    <source>
        <dbReference type="Proteomes" id="UP001305815"/>
    </source>
</evidence>
<gene>
    <name evidence="1" type="ORF">Lac1_17900</name>
</gene>
<protein>
    <submittedName>
        <fullName evidence="1">Aminoacyl-histidine dipeptidase</fullName>
    </submittedName>
</protein>
<dbReference type="PRINTS" id="PR00934">
    <property type="entry name" value="XHISDIPTASE"/>
</dbReference>
<dbReference type="InterPro" id="IPR002933">
    <property type="entry name" value="Peptidase_M20"/>
</dbReference>
<dbReference type="CDD" id="cd03890">
    <property type="entry name" value="M20_pepD"/>
    <property type="match status" value="1"/>
</dbReference>
<dbReference type="RefSeq" id="WP_316264652.1">
    <property type="nucleotide sequence ID" value="NZ_AP027742.1"/>
</dbReference>
<dbReference type="Gene3D" id="3.40.630.10">
    <property type="entry name" value="Zn peptidases"/>
    <property type="match status" value="2"/>
</dbReference>
<dbReference type="Proteomes" id="UP001305815">
    <property type="component" value="Chromosome"/>
</dbReference>
<dbReference type="PANTHER" id="PTHR43501:SF1">
    <property type="entry name" value="CYTOSOL NON-SPECIFIC DIPEPTIDASE"/>
    <property type="match status" value="1"/>
</dbReference>
<proteinExistence type="predicted"/>
<dbReference type="Pfam" id="PF01546">
    <property type="entry name" value="Peptidase_M20"/>
    <property type="match status" value="1"/>
</dbReference>
<dbReference type="EMBL" id="AP027742">
    <property type="protein sequence ID" value="BDZ77607.1"/>
    <property type="molecule type" value="Genomic_DNA"/>
</dbReference>
<sequence>MPVLNQLMPENVFHFFEEICQIPHGSGNLDAICRYCVRFAEERGLKVLRDEGDNILIWKEASPGYEDREPVVLQGHLDMVCEKTADSGHDFAKDPLELYVEDGFVKARNTTLGGDDGIAVAMILALLDEKDAVHPPIEAVFTADEETGMGGAKALDLQLLKGRKLINIDSEEEGILTVGCAGGISCHTSFPLDFSSREGEVVKIIISGLTGGHSGSEINRQRANALKLSGRLLYEASRSTQLFLMDAGGGGKENVIASQAEILLMAEHPSALMEAAVKMEALWKEEFMDEEPNLSVQTEKRGMQTANVVSAETTKKIVAYLMAAPDGPVGYNRTLPGLVETSLNHGIMAVREGYLTIDTLVRSSLGSKKAELAERLKILAGLCGASFRADNEYPGWAYKKESSLRELMTRTYREMFGRDPEVLTIHAGLECGLFLDKKKDLDCVSFGPDIWDVHSVKERLSIESTERSYEYLKAVLAGCCREDI</sequence>
<dbReference type="PIRSF" id="PIRSF016599">
    <property type="entry name" value="Xaa-His_dipept"/>
    <property type="match status" value="1"/>
</dbReference>